<keyword evidence="2" id="KW-0802">TPR repeat</keyword>
<name>A0A9J6RLB6_9GAMM</name>
<dbReference type="Pfam" id="PF13181">
    <property type="entry name" value="TPR_8"/>
    <property type="match status" value="1"/>
</dbReference>
<sequence length="536" mass="60557">MQAQSSISHRHKRHYKQAEQALLAGRINEAQQLAEALLKQCPQFDNAWFLLSLVYQRLNRNSDALQLIDRALLLSPQCVHFLAQRCALLLRLGKFKEALLLAQQTLNLGVHDAWSQDVLGVVLSTLDEHALALPLFAKACQQQANNPQFLYNLASAERVCGKLEQAQQHLRAALNIKPNFSKALWSLSGLLKAQEAHQLIAELEQQLQRPQLPAMDSCYLHYALAKQYEDLQQWDSAYQHFQLGAASRRSLVPYDGLATEQLFSAIKQASATVLDASCDSEAGYNNDEPIFIVGMPRTGTTLVERILAAHSDVYGAGELRQFPMAITAMLKPQADSISANCELSPQAMAAAAGLNMAELGEHYINNTRPRTGHTAKFTDKLPLNFLYMGLIARALPRAKFIHVQRNPMDTCWSNFKQLFGAMYAYSYSLQDTAHFYGLYHNLMQHWQGLMPQRIYNLHYEDLVQNQEQESKKLLAFCELPWQPACLDFHRSESGVATASSVQVRQKIYQSSLQRWQQYPQLQGLRQSLQEMGVVLD</sequence>
<evidence type="ECO:0000313" key="4">
    <source>
        <dbReference type="Proteomes" id="UP001069090"/>
    </source>
</evidence>
<dbReference type="SUPFAM" id="SSF52540">
    <property type="entry name" value="P-loop containing nucleoside triphosphate hydrolases"/>
    <property type="match status" value="1"/>
</dbReference>
<comment type="caution">
    <text evidence="3">The sequence shown here is derived from an EMBL/GenBank/DDBJ whole genome shotgun (WGS) entry which is preliminary data.</text>
</comment>
<dbReference type="Pfam" id="PF14559">
    <property type="entry name" value="TPR_19"/>
    <property type="match status" value="1"/>
</dbReference>
<dbReference type="Gene3D" id="1.25.40.10">
    <property type="entry name" value="Tetratricopeptide repeat domain"/>
    <property type="match status" value="1"/>
</dbReference>
<organism evidence="3 4">
    <name type="scientific">Dasania phycosphaerae</name>
    <dbReference type="NCBI Taxonomy" id="2950436"/>
    <lineage>
        <taxon>Bacteria</taxon>
        <taxon>Pseudomonadati</taxon>
        <taxon>Pseudomonadota</taxon>
        <taxon>Gammaproteobacteria</taxon>
        <taxon>Cellvibrionales</taxon>
        <taxon>Spongiibacteraceae</taxon>
        <taxon>Dasania</taxon>
    </lineage>
</organism>
<dbReference type="InterPro" id="IPR011990">
    <property type="entry name" value="TPR-like_helical_dom_sf"/>
</dbReference>
<dbReference type="Gene3D" id="3.40.50.300">
    <property type="entry name" value="P-loop containing nucleotide triphosphate hydrolases"/>
    <property type="match status" value="1"/>
</dbReference>
<dbReference type="Proteomes" id="UP001069090">
    <property type="component" value="Unassembled WGS sequence"/>
</dbReference>
<evidence type="ECO:0000256" key="1">
    <source>
        <dbReference type="ARBA" id="ARBA00022679"/>
    </source>
</evidence>
<keyword evidence="4" id="KW-1185">Reference proteome</keyword>
<proteinExistence type="predicted"/>
<dbReference type="InterPro" id="IPR019734">
    <property type="entry name" value="TPR_rpt"/>
</dbReference>
<gene>
    <name evidence="3" type="ORF">O0V09_08420</name>
</gene>
<dbReference type="SUPFAM" id="SSF48452">
    <property type="entry name" value="TPR-like"/>
    <property type="match status" value="1"/>
</dbReference>
<dbReference type="AlphaFoldDB" id="A0A9J6RLB6"/>
<dbReference type="PANTHER" id="PTHR12788">
    <property type="entry name" value="PROTEIN-TYROSINE SULFOTRANSFERASE 2"/>
    <property type="match status" value="1"/>
</dbReference>
<protein>
    <submittedName>
        <fullName evidence="3">Sulfotransferase</fullName>
    </submittedName>
</protein>
<dbReference type="PANTHER" id="PTHR12788:SF10">
    <property type="entry name" value="PROTEIN-TYROSINE SULFOTRANSFERASE"/>
    <property type="match status" value="1"/>
</dbReference>
<dbReference type="InterPro" id="IPR027417">
    <property type="entry name" value="P-loop_NTPase"/>
</dbReference>
<feature type="repeat" description="TPR" evidence="2">
    <location>
        <begin position="147"/>
        <end position="180"/>
    </location>
</feature>
<dbReference type="EMBL" id="JAPTGG010000006">
    <property type="protein sequence ID" value="MCZ0865220.1"/>
    <property type="molecule type" value="Genomic_DNA"/>
</dbReference>
<reference evidence="3 4" key="1">
    <citation type="submission" date="2022-12" db="EMBL/GenBank/DDBJ databases">
        <title>Dasania phycosphaerae sp. nov., isolated from particulate material of the south coast of Korea.</title>
        <authorList>
            <person name="Jiang Y."/>
        </authorList>
    </citation>
    <scope>NUCLEOTIDE SEQUENCE [LARGE SCALE GENOMIC DNA]</scope>
    <source>
        <strain evidence="3 4">GY-19</strain>
    </source>
</reference>
<dbReference type="Pfam" id="PF13469">
    <property type="entry name" value="Sulfotransfer_3"/>
    <property type="match status" value="1"/>
</dbReference>
<keyword evidence="1" id="KW-0808">Transferase</keyword>
<dbReference type="RefSeq" id="WP_258331369.1">
    <property type="nucleotide sequence ID" value="NZ_JAPTGG010000006.1"/>
</dbReference>
<evidence type="ECO:0000313" key="3">
    <source>
        <dbReference type="EMBL" id="MCZ0865220.1"/>
    </source>
</evidence>
<dbReference type="SMART" id="SM00028">
    <property type="entry name" value="TPR"/>
    <property type="match status" value="6"/>
</dbReference>
<accession>A0A9J6RLB6</accession>
<evidence type="ECO:0000256" key="2">
    <source>
        <dbReference type="PROSITE-ProRule" id="PRU00339"/>
    </source>
</evidence>
<dbReference type="PROSITE" id="PS50005">
    <property type="entry name" value="TPR"/>
    <property type="match status" value="2"/>
</dbReference>
<feature type="repeat" description="TPR" evidence="2">
    <location>
        <begin position="45"/>
        <end position="78"/>
    </location>
</feature>
<dbReference type="InterPro" id="IPR026634">
    <property type="entry name" value="TPST-like"/>
</dbReference>
<dbReference type="GO" id="GO:0008476">
    <property type="term" value="F:protein-tyrosine sulfotransferase activity"/>
    <property type="evidence" value="ECO:0007669"/>
    <property type="project" value="InterPro"/>
</dbReference>